<name>H0XY89_OTOGA</name>
<dbReference type="AlphaFoldDB" id="H0XY89"/>
<organism evidence="3 4">
    <name type="scientific">Otolemur garnettii</name>
    <name type="common">Small-eared galago</name>
    <name type="synonym">Garnett's greater bushbaby</name>
    <dbReference type="NCBI Taxonomy" id="30611"/>
    <lineage>
        <taxon>Eukaryota</taxon>
        <taxon>Metazoa</taxon>
        <taxon>Chordata</taxon>
        <taxon>Craniata</taxon>
        <taxon>Vertebrata</taxon>
        <taxon>Euteleostomi</taxon>
        <taxon>Mammalia</taxon>
        <taxon>Eutheria</taxon>
        <taxon>Euarchontoglires</taxon>
        <taxon>Primates</taxon>
        <taxon>Strepsirrhini</taxon>
        <taxon>Lorisiformes</taxon>
        <taxon>Galagidae</taxon>
        <taxon>Otolemur</taxon>
    </lineage>
</organism>
<proteinExistence type="predicted"/>
<evidence type="ECO:0000313" key="3">
    <source>
        <dbReference type="Ensembl" id="ENSOGAP00000021082.1"/>
    </source>
</evidence>
<dbReference type="EMBL" id="AAQR03176853">
    <property type="status" value="NOT_ANNOTATED_CDS"/>
    <property type="molecule type" value="Genomic_DNA"/>
</dbReference>
<sequence length="303" mass="34146">MDDDDFGGFEAAETFGGGNGDAQTTSPAIPWAAFPTVSGVHLSSASPEIVLDHDHSSPSVGCLSSDAIISSPENIHTDNSIVSHNVPKAQIQQSTHTHLDISLFPLNLTDEKNNGTIALVDDSEDPGANVSNIELQQKISSLEIKLKVSEEEKQRIKKDVESLMEKHSVLEKGFLKEKEQEAISFQDRYKELQEKHKQELEDMRKAGHEALSIIVDEYKHQRLLEMLDTEKELLREKIKEALTQQSQEQKEILEKCLEEERQRNKEALVSAAKFEKEAMKDVVLKAIEEERKNLEKAHAEERE</sequence>
<dbReference type="STRING" id="30611.ENSOGAP00000021082"/>
<evidence type="ECO:0000256" key="2">
    <source>
        <dbReference type="SAM" id="MobiDB-lite"/>
    </source>
</evidence>
<dbReference type="Ensembl" id="ENSOGAT00000033274.1">
    <property type="protein sequence ID" value="ENSOGAP00000021082.1"/>
    <property type="gene ID" value="ENSOGAG00000034159.1"/>
</dbReference>
<dbReference type="Proteomes" id="UP000005225">
    <property type="component" value="Unassembled WGS sequence"/>
</dbReference>
<dbReference type="GO" id="GO:0005829">
    <property type="term" value="C:cytosol"/>
    <property type="evidence" value="ECO:0007669"/>
    <property type="project" value="GOC"/>
</dbReference>
<keyword evidence="4" id="KW-1185">Reference proteome</keyword>
<reference evidence="4" key="1">
    <citation type="submission" date="2011-03" db="EMBL/GenBank/DDBJ databases">
        <title>Version 3 of the genome sequence of Otolemur garnettii (Bushbaby).</title>
        <authorList>
            <consortium name="The Broad Institute Genome Sequencing Platform"/>
            <person name="Di Palma F."/>
            <person name="Johnson J."/>
            <person name="Lander E.S."/>
            <person name="Lindblad-Toh K."/>
            <person name="Jaffe D.B."/>
            <person name="Gnerre S."/>
            <person name="MacCallum I."/>
            <person name="Przybylski D."/>
            <person name="Ribeiro F.J."/>
            <person name="Burton J.N."/>
            <person name="Walker B.J."/>
            <person name="Sharpe T."/>
            <person name="Hall G."/>
        </authorList>
    </citation>
    <scope>NUCLEOTIDE SEQUENCE [LARGE SCALE GENOMIC DNA]</scope>
</reference>
<dbReference type="PANTHER" id="PTHR35072">
    <property type="entry name" value="COILED-COIL DOMAIN-CONTAINING PROTEIN 91"/>
    <property type="match status" value="1"/>
</dbReference>
<reference evidence="3" key="3">
    <citation type="submission" date="2025-09" db="UniProtKB">
        <authorList>
            <consortium name="Ensembl"/>
        </authorList>
    </citation>
    <scope>IDENTIFICATION</scope>
</reference>
<dbReference type="GeneTree" id="ENSGT00390000015899"/>
<reference evidence="3" key="2">
    <citation type="submission" date="2025-08" db="UniProtKB">
        <authorList>
            <consortium name="Ensembl"/>
        </authorList>
    </citation>
    <scope>IDENTIFICATION</scope>
</reference>
<dbReference type="HOGENOM" id="CLU_050535_0_0_1"/>
<dbReference type="InterPro" id="IPR034592">
    <property type="entry name" value="CCDC91"/>
</dbReference>
<accession>H0XY89</accession>
<feature type="region of interest" description="Disordered" evidence="2">
    <location>
        <begin position="1"/>
        <end position="27"/>
    </location>
</feature>
<evidence type="ECO:0000256" key="1">
    <source>
        <dbReference type="SAM" id="Coils"/>
    </source>
</evidence>
<dbReference type="GO" id="GO:0005802">
    <property type="term" value="C:trans-Golgi network"/>
    <property type="evidence" value="ECO:0007669"/>
    <property type="project" value="TreeGrafter"/>
</dbReference>
<dbReference type="PANTHER" id="PTHR35072:SF1">
    <property type="entry name" value="COILED-COIL DOMAIN-CONTAINING PROTEIN 91"/>
    <property type="match status" value="1"/>
</dbReference>
<dbReference type="OMA" id="RXENITH"/>
<protein>
    <recommendedName>
        <fullName evidence="5">Coiled-coil domain containing 91</fullName>
    </recommendedName>
</protein>
<dbReference type="InParanoid" id="H0XY89"/>
<feature type="coiled-coil region" evidence="1">
    <location>
        <begin position="132"/>
        <end position="300"/>
    </location>
</feature>
<evidence type="ECO:0008006" key="5">
    <source>
        <dbReference type="Google" id="ProtNLM"/>
    </source>
</evidence>
<evidence type="ECO:0000313" key="4">
    <source>
        <dbReference type="Proteomes" id="UP000005225"/>
    </source>
</evidence>
<dbReference type="GO" id="GO:0090160">
    <property type="term" value="P:Golgi to lysosome transport"/>
    <property type="evidence" value="ECO:0007669"/>
    <property type="project" value="TreeGrafter"/>
</dbReference>
<keyword evidence="1" id="KW-0175">Coiled coil</keyword>
<dbReference type="eggNOG" id="ENOG502QW5U">
    <property type="taxonomic scope" value="Eukaryota"/>
</dbReference>